<dbReference type="InterPro" id="IPR037518">
    <property type="entry name" value="MPN"/>
</dbReference>
<dbReference type="Gene3D" id="3.40.140.10">
    <property type="entry name" value="Cytidine Deaminase, domain 2"/>
    <property type="match status" value="1"/>
</dbReference>
<keyword evidence="5" id="KW-0482">Metalloprotease</keyword>
<dbReference type="AlphaFoldDB" id="A0A6S6SVD0"/>
<dbReference type="PANTHER" id="PTHR30471:SF3">
    <property type="entry name" value="UPF0758 PROTEIN YEES-RELATED"/>
    <property type="match status" value="1"/>
</dbReference>
<dbReference type="EMBL" id="CACVAW010000040">
    <property type="protein sequence ID" value="CAA6809912.1"/>
    <property type="molecule type" value="Genomic_DNA"/>
</dbReference>
<dbReference type="CDD" id="cd08071">
    <property type="entry name" value="MPN_DUF2466"/>
    <property type="match status" value="1"/>
</dbReference>
<dbReference type="PANTHER" id="PTHR30471">
    <property type="entry name" value="DNA REPAIR PROTEIN RADC"/>
    <property type="match status" value="1"/>
</dbReference>
<dbReference type="NCBIfam" id="NF000642">
    <property type="entry name" value="PRK00024.1"/>
    <property type="match status" value="1"/>
</dbReference>
<dbReference type="Pfam" id="PF04002">
    <property type="entry name" value="RadC"/>
    <property type="match status" value="1"/>
</dbReference>
<evidence type="ECO:0000259" key="7">
    <source>
        <dbReference type="PROSITE" id="PS50249"/>
    </source>
</evidence>
<evidence type="ECO:0000256" key="4">
    <source>
        <dbReference type="ARBA" id="ARBA00022833"/>
    </source>
</evidence>
<dbReference type="GO" id="GO:0046872">
    <property type="term" value="F:metal ion binding"/>
    <property type="evidence" value="ECO:0007669"/>
    <property type="project" value="UniProtKB-KW"/>
</dbReference>
<name>A0A6S6SVD0_9BACT</name>
<feature type="domain" description="MPN" evidence="7">
    <location>
        <begin position="98"/>
        <end position="219"/>
    </location>
</feature>
<dbReference type="InterPro" id="IPR046778">
    <property type="entry name" value="UPF0758_N"/>
</dbReference>
<evidence type="ECO:0000256" key="6">
    <source>
        <dbReference type="RuleBase" id="RU003797"/>
    </source>
</evidence>
<evidence type="ECO:0000313" key="8">
    <source>
        <dbReference type="EMBL" id="CAA6809912.1"/>
    </source>
</evidence>
<reference evidence="8" key="1">
    <citation type="submission" date="2020-01" db="EMBL/GenBank/DDBJ databases">
        <authorList>
            <person name="Meier V. D."/>
            <person name="Meier V D."/>
        </authorList>
    </citation>
    <scope>NUCLEOTIDE SEQUENCE</scope>
    <source>
        <strain evidence="8">HLG_WM_MAG_12</strain>
    </source>
</reference>
<proteinExistence type="inferred from homology"/>
<dbReference type="InterPro" id="IPR001405">
    <property type="entry name" value="UPF0758"/>
</dbReference>
<organism evidence="8">
    <name type="scientific">uncultured Campylobacterales bacterium</name>
    <dbReference type="NCBI Taxonomy" id="352960"/>
    <lineage>
        <taxon>Bacteria</taxon>
        <taxon>Pseudomonadati</taxon>
        <taxon>Campylobacterota</taxon>
        <taxon>Epsilonproteobacteria</taxon>
        <taxon>Campylobacterales</taxon>
        <taxon>environmental samples</taxon>
    </lineage>
</organism>
<sequence length="219" mass="24493">MKSLTSLYKHDKPREKLVNKGVSALDDKELMALILGSGARGKDVLKLSRDIIKLFKADFENIDYEKLMNLHGIGDATSCKILASIELSRRYLIKQNNKIKTANDAYQEVKSYANKQQEYFLTLTLDGASHLIEKRVVFIGTLNRTLIHPREIFADAISDRAASIILAHNHPCGTLSSSLADEMITDKIAGVGRMVGIEVKDHLIITKEGYFSFKEKGLI</sequence>
<dbReference type="InterPro" id="IPR025657">
    <property type="entry name" value="RadC_JAB"/>
</dbReference>
<evidence type="ECO:0000256" key="5">
    <source>
        <dbReference type="ARBA" id="ARBA00023049"/>
    </source>
</evidence>
<protein>
    <submittedName>
        <fullName evidence="8">DNA repair protein RadC</fullName>
    </submittedName>
</protein>
<evidence type="ECO:0000256" key="1">
    <source>
        <dbReference type="ARBA" id="ARBA00022670"/>
    </source>
</evidence>
<keyword evidence="4" id="KW-0862">Zinc</keyword>
<keyword evidence="1" id="KW-0645">Protease</keyword>
<keyword evidence="2" id="KW-0479">Metal-binding</keyword>
<evidence type="ECO:0000256" key="2">
    <source>
        <dbReference type="ARBA" id="ARBA00022723"/>
    </source>
</evidence>
<comment type="similarity">
    <text evidence="6">Belongs to the UPF0758 family.</text>
</comment>
<keyword evidence="3" id="KW-0378">Hydrolase</keyword>
<dbReference type="GO" id="GO:0008237">
    <property type="term" value="F:metallopeptidase activity"/>
    <property type="evidence" value="ECO:0007669"/>
    <property type="project" value="UniProtKB-KW"/>
</dbReference>
<gene>
    <name evidence="8" type="ORF">HELGO_WM5942</name>
</gene>
<evidence type="ECO:0000256" key="3">
    <source>
        <dbReference type="ARBA" id="ARBA00022801"/>
    </source>
</evidence>
<accession>A0A6S6SVD0</accession>
<dbReference type="GO" id="GO:0006508">
    <property type="term" value="P:proteolysis"/>
    <property type="evidence" value="ECO:0007669"/>
    <property type="project" value="UniProtKB-KW"/>
</dbReference>
<dbReference type="Pfam" id="PF20582">
    <property type="entry name" value="UPF0758_N"/>
    <property type="match status" value="1"/>
</dbReference>
<dbReference type="PROSITE" id="PS50249">
    <property type="entry name" value="MPN"/>
    <property type="match status" value="1"/>
</dbReference>
<dbReference type="NCBIfam" id="TIGR00608">
    <property type="entry name" value="radc"/>
    <property type="match status" value="1"/>
</dbReference>